<comment type="caution">
    <text evidence="1">The sequence shown here is derived from an EMBL/GenBank/DDBJ whole genome shotgun (WGS) entry which is preliminary data.</text>
</comment>
<gene>
    <name evidence="1" type="ORF">CTQ69_18360</name>
</gene>
<evidence type="ECO:0000313" key="1">
    <source>
        <dbReference type="EMBL" id="ECC3915917.1"/>
    </source>
</evidence>
<organism evidence="1">
    <name type="scientific">Salmonella diarizonae</name>
    <dbReference type="NCBI Taxonomy" id="59204"/>
    <lineage>
        <taxon>Bacteria</taxon>
        <taxon>Pseudomonadati</taxon>
        <taxon>Pseudomonadota</taxon>
        <taxon>Gammaproteobacteria</taxon>
        <taxon>Enterobacterales</taxon>
        <taxon>Enterobacteriaceae</taxon>
        <taxon>Salmonella</taxon>
    </lineage>
</organism>
<protein>
    <submittedName>
        <fullName evidence="1">Uncharacterized protein</fullName>
    </submittedName>
</protein>
<dbReference type="EMBL" id="AAIBIC010000025">
    <property type="protein sequence ID" value="ECC3915917.1"/>
    <property type="molecule type" value="Genomic_DNA"/>
</dbReference>
<accession>A0A3U0GZE9</accession>
<name>A0A3U0GZE9_SALDZ</name>
<dbReference type="AlphaFoldDB" id="A0A3U0GZE9"/>
<proteinExistence type="predicted"/>
<reference evidence="1" key="1">
    <citation type="submission" date="2018-08" db="EMBL/GenBank/DDBJ databases">
        <authorList>
            <person name="Ashton P.M."/>
            <person name="Dallman T."/>
            <person name="Nair S."/>
            <person name="De Pinna E."/>
            <person name="Peters T."/>
            <person name="Grant K."/>
        </authorList>
    </citation>
    <scope>NUCLEOTIDE SEQUENCE [LARGE SCALE GENOMIC DNA]</scope>
    <source>
        <strain evidence="1">294779</strain>
    </source>
</reference>
<dbReference type="Proteomes" id="UP000839735">
    <property type="component" value="Unassembled WGS sequence"/>
</dbReference>
<sequence>MISDKKIIITIQPNQYEKIIQSASVKKIGVDKPLKEIGVTKLLRVLFGSTSSYLFLLADS</sequence>